<comment type="subcellular location">
    <subcellularLocation>
        <location evidence="1">Membrane</location>
    </subcellularLocation>
</comment>
<evidence type="ECO:0000256" key="3">
    <source>
        <dbReference type="ARBA" id="ARBA00023136"/>
    </source>
</evidence>
<protein>
    <submittedName>
        <fullName evidence="6">Peptidoglycan D,D-transpeptidase FtsI family protein</fullName>
    </submittedName>
</protein>
<dbReference type="Gene3D" id="3.90.1310.10">
    <property type="entry name" value="Penicillin-binding protein 2a (Domain 2)"/>
    <property type="match status" value="1"/>
</dbReference>
<dbReference type="RefSeq" id="WP_379190114.1">
    <property type="nucleotide sequence ID" value="NZ_JBHSOW010000079.1"/>
</dbReference>
<proteinExistence type="inferred from homology"/>
<organism evidence="6 7">
    <name type="scientific">Paenibacillus solisilvae</name>
    <dbReference type="NCBI Taxonomy" id="2486751"/>
    <lineage>
        <taxon>Bacteria</taxon>
        <taxon>Bacillati</taxon>
        <taxon>Bacillota</taxon>
        <taxon>Bacilli</taxon>
        <taxon>Bacillales</taxon>
        <taxon>Paenibacillaceae</taxon>
        <taxon>Paenibacillus</taxon>
    </lineage>
</organism>
<dbReference type="InterPro" id="IPR001460">
    <property type="entry name" value="PCN-bd_Tpept"/>
</dbReference>
<dbReference type="PANTHER" id="PTHR30627:SF24">
    <property type="entry name" value="PENICILLIN-BINDING PROTEIN 4B"/>
    <property type="match status" value="1"/>
</dbReference>
<dbReference type="InterPro" id="IPR036138">
    <property type="entry name" value="PBP_dimer_sf"/>
</dbReference>
<dbReference type="InterPro" id="IPR005311">
    <property type="entry name" value="PBP_dimer"/>
</dbReference>
<feature type="domain" description="Penicillin-binding protein dimerisation" evidence="5">
    <location>
        <begin position="66"/>
        <end position="222"/>
    </location>
</feature>
<evidence type="ECO:0000259" key="4">
    <source>
        <dbReference type="Pfam" id="PF00905"/>
    </source>
</evidence>
<comment type="caution">
    <text evidence="6">The sequence shown here is derived from an EMBL/GenBank/DDBJ whole genome shotgun (WGS) entry which is preliminary data.</text>
</comment>
<name>A0ABW0W020_9BACL</name>
<comment type="similarity">
    <text evidence="2">Belongs to the transpeptidase family.</text>
</comment>
<sequence length="611" mass="66936">MSTKERRMERNRRVFVVLLAMSFIILLLMFRLAWLQLIPAAPASARSADWKREAVAQRERGLVLDSGRGDFLDRNGESITGETYKALAVFPLQAHSRGLHSADFAGLAHALNCSEKTLEEWMRGLREPAFWQAKDERSPHKLSDKQIRALSKLHLSGVRVLPYRNRYPSSFDPKHVIGYLSQHPELLRTKFRHELSSRTMTVTDLIGGAGLEQSLDRLLHGTGPTSVSYFTDGSDKPLNGLDMRLTSPNNPYYPLKVMTTLDLSIQNAIEAYVDQQGLKEGAVVVLDAHNGDIVAMVSRPHLAVYSLHSEGSDVANHAIRAATPGSIFKLITEAAALEAKVTDEQETFICNGVYGRYGLHCWKQGGHGKLTLREALANSCNVTFAAVAERLTTEQLRRTADQLGIGRKIGWSTEEALAPLGKPLRLIGDEEAGQLFVGSPRSRDGGLLAQTGIGQRDVRLSPLQAANLVVSLLHDGRVAEPRLVSEIRYANGQRMIALPRQYAPSPYGQIAPATAAALVRGMEAVVTAGTGRSIYEGKWAVAGKSGTAETLLAGQARNNQWFTGYGPVKAPRYVVTVLSENRSTHSANQATAVFRGIMDLLADSEPAQHRK</sequence>
<dbReference type="Pfam" id="PF03717">
    <property type="entry name" value="PBP_dimer"/>
    <property type="match status" value="1"/>
</dbReference>
<gene>
    <name evidence="6" type="ORF">ACFPYJ_20690</name>
</gene>
<dbReference type="Pfam" id="PF00905">
    <property type="entry name" value="Transpeptidase"/>
    <property type="match status" value="1"/>
</dbReference>
<feature type="domain" description="Penicillin-binding protein transpeptidase" evidence="4">
    <location>
        <begin position="281"/>
        <end position="599"/>
    </location>
</feature>
<dbReference type="SUPFAM" id="SSF56601">
    <property type="entry name" value="beta-lactamase/transpeptidase-like"/>
    <property type="match status" value="1"/>
</dbReference>
<evidence type="ECO:0000259" key="5">
    <source>
        <dbReference type="Pfam" id="PF03717"/>
    </source>
</evidence>
<dbReference type="InterPro" id="IPR050515">
    <property type="entry name" value="Beta-lactam/transpept"/>
</dbReference>
<dbReference type="SUPFAM" id="SSF56519">
    <property type="entry name" value="Penicillin binding protein dimerisation domain"/>
    <property type="match status" value="1"/>
</dbReference>
<evidence type="ECO:0000256" key="1">
    <source>
        <dbReference type="ARBA" id="ARBA00004370"/>
    </source>
</evidence>
<dbReference type="InterPro" id="IPR012338">
    <property type="entry name" value="Beta-lactam/transpept-like"/>
</dbReference>
<reference evidence="7" key="1">
    <citation type="journal article" date="2019" name="Int. J. Syst. Evol. Microbiol.">
        <title>The Global Catalogue of Microorganisms (GCM) 10K type strain sequencing project: providing services to taxonomists for standard genome sequencing and annotation.</title>
        <authorList>
            <consortium name="The Broad Institute Genomics Platform"/>
            <consortium name="The Broad Institute Genome Sequencing Center for Infectious Disease"/>
            <person name="Wu L."/>
            <person name="Ma J."/>
        </authorList>
    </citation>
    <scope>NUCLEOTIDE SEQUENCE [LARGE SCALE GENOMIC DNA]</scope>
    <source>
        <strain evidence="7">CGMCC 1.3240</strain>
    </source>
</reference>
<evidence type="ECO:0000313" key="7">
    <source>
        <dbReference type="Proteomes" id="UP001596047"/>
    </source>
</evidence>
<dbReference type="EMBL" id="JBHSOW010000079">
    <property type="protein sequence ID" value="MFC5651486.1"/>
    <property type="molecule type" value="Genomic_DNA"/>
</dbReference>
<dbReference type="Proteomes" id="UP001596047">
    <property type="component" value="Unassembled WGS sequence"/>
</dbReference>
<dbReference type="Gene3D" id="3.40.710.10">
    <property type="entry name" value="DD-peptidase/beta-lactamase superfamily"/>
    <property type="match status" value="1"/>
</dbReference>
<dbReference type="PANTHER" id="PTHR30627">
    <property type="entry name" value="PEPTIDOGLYCAN D,D-TRANSPEPTIDASE"/>
    <property type="match status" value="1"/>
</dbReference>
<keyword evidence="3" id="KW-0472">Membrane</keyword>
<evidence type="ECO:0000256" key="2">
    <source>
        <dbReference type="ARBA" id="ARBA00007171"/>
    </source>
</evidence>
<evidence type="ECO:0000313" key="6">
    <source>
        <dbReference type="EMBL" id="MFC5651486.1"/>
    </source>
</evidence>
<accession>A0ABW0W020</accession>
<keyword evidence="7" id="KW-1185">Reference proteome</keyword>